<feature type="transmembrane region" description="Helical" evidence="7">
    <location>
        <begin position="439"/>
        <end position="457"/>
    </location>
</feature>
<comment type="caution">
    <text evidence="9">The sequence shown here is derived from an EMBL/GenBank/DDBJ whole genome shotgun (WGS) entry which is preliminary data.</text>
</comment>
<feature type="transmembrane region" description="Helical" evidence="7">
    <location>
        <begin position="189"/>
        <end position="210"/>
    </location>
</feature>
<dbReference type="OrthoDB" id="440755at2759"/>
<keyword evidence="2" id="KW-0813">Transport</keyword>
<feature type="transmembrane region" description="Helical" evidence="7">
    <location>
        <begin position="385"/>
        <end position="407"/>
    </location>
</feature>
<feature type="transmembrane region" description="Helical" evidence="7">
    <location>
        <begin position="93"/>
        <end position="114"/>
    </location>
</feature>
<comment type="subcellular location">
    <subcellularLocation>
        <location evidence="1">Membrane</location>
        <topology evidence="1">Multi-pass membrane protein</topology>
    </subcellularLocation>
</comment>
<dbReference type="InterPro" id="IPR020846">
    <property type="entry name" value="MFS_dom"/>
</dbReference>
<evidence type="ECO:0000256" key="7">
    <source>
        <dbReference type="SAM" id="Phobius"/>
    </source>
</evidence>
<dbReference type="PROSITE" id="PS50850">
    <property type="entry name" value="MFS"/>
    <property type="match status" value="1"/>
</dbReference>
<accession>A0A835ETF2</accession>
<evidence type="ECO:0000256" key="5">
    <source>
        <dbReference type="ARBA" id="ARBA00023136"/>
    </source>
</evidence>
<evidence type="ECO:0000313" key="10">
    <source>
        <dbReference type="Proteomes" id="UP000636709"/>
    </source>
</evidence>
<comment type="similarity">
    <text evidence="6">Belongs to the major facilitator superfamily. Spinster (TC 2.A.1.49) family.</text>
</comment>
<dbReference type="AlphaFoldDB" id="A0A835ETF2"/>
<dbReference type="InterPro" id="IPR044770">
    <property type="entry name" value="MFS_spinster-like"/>
</dbReference>
<dbReference type="GO" id="GO:0022857">
    <property type="term" value="F:transmembrane transporter activity"/>
    <property type="evidence" value="ECO:0007669"/>
    <property type="project" value="InterPro"/>
</dbReference>
<reference evidence="9" key="1">
    <citation type="submission" date="2020-07" db="EMBL/GenBank/DDBJ databases">
        <title>Genome sequence and genetic diversity analysis of an under-domesticated orphan crop, white fonio (Digitaria exilis).</title>
        <authorList>
            <person name="Bennetzen J.L."/>
            <person name="Chen S."/>
            <person name="Ma X."/>
            <person name="Wang X."/>
            <person name="Yssel A.E.J."/>
            <person name="Chaluvadi S.R."/>
            <person name="Johnson M."/>
            <person name="Gangashetty P."/>
            <person name="Hamidou F."/>
            <person name="Sanogo M.D."/>
            <person name="Zwaenepoel A."/>
            <person name="Wallace J."/>
            <person name="Van De Peer Y."/>
            <person name="Van Deynze A."/>
        </authorList>
    </citation>
    <scope>NUCLEOTIDE SEQUENCE</scope>
    <source>
        <tissue evidence="9">Leaves</tissue>
    </source>
</reference>
<evidence type="ECO:0000313" key="9">
    <source>
        <dbReference type="EMBL" id="KAF8711587.1"/>
    </source>
</evidence>
<keyword evidence="5 7" id="KW-0472">Membrane</keyword>
<evidence type="ECO:0000256" key="1">
    <source>
        <dbReference type="ARBA" id="ARBA00004141"/>
    </source>
</evidence>
<evidence type="ECO:0000256" key="3">
    <source>
        <dbReference type="ARBA" id="ARBA00022692"/>
    </source>
</evidence>
<proteinExistence type="inferred from homology"/>
<feature type="transmembrane region" description="Helical" evidence="7">
    <location>
        <begin position="120"/>
        <end position="141"/>
    </location>
</feature>
<organism evidence="9 10">
    <name type="scientific">Digitaria exilis</name>
    <dbReference type="NCBI Taxonomy" id="1010633"/>
    <lineage>
        <taxon>Eukaryota</taxon>
        <taxon>Viridiplantae</taxon>
        <taxon>Streptophyta</taxon>
        <taxon>Embryophyta</taxon>
        <taxon>Tracheophyta</taxon>
        <taxon>Spermatophyta</taxon>
        <taxon>Magnoliopsida</taxon>
        <taxon>Liliopsida</taxon>
        <taxon>Poales</taxon>
        <taxon>Poaceae</taxon>
        <taxon>PACMAD clade</taxon>
        <taxon>Panicoideae</taxon>
        <taxon>Panicodae</taxon>
        <taxon>Paniceae</taxon>
        <taxon>Anthephorinae</taxon>
        <taxon>Digitaria</taxon>
    </lineage>
</organism>
<feature type="transmembrane region" description="Helical" evidence="7">
    <location>
        <begin position="153"/>
        <end position="177"/>
    </location>
</feature>
<dbReference type="InterPro" id="IPR011701">
    <property type="entry name" value="MFS"/>
</dbReference>
<dbReference type="PANTHER" id="PTHR23505">
    <property type="entry name" value="SPINSTER"/>
    <property type="match status" value="1"/>
</dbReference>
<feature type="transmembrane region" description="Helical" evidence="7">
    <location>
        <begin position="315"/>
        <end position="336"/>
    </location>
</feature>
<dbReference type="GO" id="GO:0016020">
    <property type="term" value="C:membrane"/>
    <property type="evidence" value="ECO:0007669"/>
    <property type="project" value="UniProtKB-SubCell"/>
</dbReference>
<dbReference type="InterPro" id="IPR036259">
    <property type="entry name" value="MFS_trans_sf"/>
</dbReference>
<keyword evidence="3 7" id="KW-0812">Transmembrane</keyword>
<evidence type="ECO:0000256" key="2">
    <source>
        <dbReference type="ARBA" id="ARBA00022448"/>
    </source>
</evidence>
<dbReference type="Proteomes" id="UP000636709">
    <property type="component" value="Unassembled WGS sequence"/>
</dbReference>
<evidence type="ECO:0000256" key="6">
    <source>
        <dbReference type="ARBA" id="ARBA00024338"/>
    </source>
</evidence>
<sequence>MAAMASRIFLCSAGMEERGAAWWGRRRWTMSLVIAAGMLESANETLLPAMYKEVGAALGASPSALGSITMCRSLVQALCYPLATCAAARFDRALVVAAGTFVCAVTAILVGASSTFLQMAIARGLNGVGMALVMPPVNSLIADYSDDVTRDSAFGWVCMLLSVGSAMGTSLGVLLAPTTIFFGIPGWRLAFYAFAMVGVAVALSTLLLAADSSRPGTRRNSNTMAAVATITDVAREARDVLSVPSFWVMVAQGAASQLPWSALTFMAMWLELVGLTHWETTVVTTLKCLSTGLGSLLAGATGDVAARRFPDTGRVALAQVFNASIVPLAAFVLLLARPGWPLVVYAAGFLLLGADRGLSLYVSLNCIGSPIFAEIVPEKARTTVYALDLCLENVFGSFGAPVVGILAERVFGYRPRETAASGGTSAQAAALGKAVFAEVAVPATICCLTYSALYWTYPADRRRARMMEASGGDEDCCETDGLPVASSSADDGLNQALLSVKVTE</sequence>
<evidence type="ECO:0000256" key="4">
    <source>
        <dbReference type="ARBA" id="ARBA00022989"/>
    </source>
</evidence>
<dbReference type="Gene3D" id="1.20.1250.20">
    <property type="entry name" value="MFS general substrate transporter like domains"/>
    <property type="match status" value="1"/>
</dbReference>
<feature type="domain" description="Major facilitator superfamily (MFS) profile" evidence="8">
    <location>
        <begin position="29"/>
        <end position="461"/>
    </location>
</feature>
<protein>
    <recommendedName>
        <fullName evidence="8">Major facilitator superfamily (MFS) profile domain-containing protein</fullName>
    </recommendedName>
</protein>
<keyword evidence="4 7" id="KW-1133">Transmembrane helix</keyword>
<dbReference type="PANTHER" id="PTHR23505:SF59">
    <property type="entry name" value="MAJOR FACILITATOR SUPERFAMILY PROTEIN"/>
    <property type="match status" value="1"/>
</dbReference>
<gene>
    <name evidence="9" type="ORF">HU200_029038</name>
</gene>
<dbReference type="Pfam" id="PF07690">
    <property type="entry name" value="MFS_1"/>
    <property type="match status" value="1"/>
</dbReference>
<keyword evidence="10" id="KW-1185">Reference proteome</keyword>
<dbReference type="EMBL" id="JACEFO010001748">
    <property type="protein sequence ID" value="KAF8711587.1"/>
    <property type="molecule type" value="Genomic_DNA"/>
</dbReference>
<evidence type="ECO:0000259" key="8">
    <source>
        <dbReference type="PROSITE" id="PS50850"/>
    </source>
</evidence>
<dbReference type="SUPFAM" id="SSF103473">
    <property type="entry name" value="MFS general substrate transporter"/>
    <property type="match status" value="1"/>
</dbReference>
<name>A0A835ETF2_9POAL</name>